<dbReference type="InterPro" id="IPR029271">
    <property type="entry name" value="SPR1"/>
</dbReference>
<reference evidence="1" key="1">
    <citation type="journal article" date="2013" name="J. Virol.">
        <title>Sequencing, annotation, and characterization of the influenza ferret infectome.</title>
        <authorList>
            <person name="Leon A.J."/>
            <person name="Banner D."/>
            <person name="Xu L."/>
            <person name="Ran L."/>
            <person name="Peng Z."/>
            <person name="Yi K."/>
            <person name="Chen C."/>
            <person name="Xu F."/>
            <person name="Huang J."/>
            <person name="Zhao Z."/>
            <person name="Lin Z."/>
            <person name="Huang S.H."/>
            <person name="Fang Y."/>
            <person name="Kelvin A.A."/>
            <person name="Ross T.M."/>
            <person name="Farooqui A."/>
            <person name="Kelvin D.J."/>
        </authorList>
    </citation>
    <scope>NUCLEOTIDE SEQUENCE</scope>
    <source>
        <tissue evidence="1">Lungs</tissue>
    </source>
</reference>
<dbReference type="AlphaFoldDB" id="G9KJ29"/>
<evidence type="ECO:0000313" key="1">
    <source>
        <dbReference type="EMBL" id="AES04908.1"/>
    </source>
</evidence>
<accession>G9KJ29</accession>
<name>G9KJ29_MUSPF</name>
<sequence>CSPGSCWGSWSFTCVPEASQAVESTPLPHPQRLERRRAPQHCLRGPQSLVIPGQEHPLSLRTLHLQAPVVPRETCQNLESGLLSPREPILLNLPGLMTPGQQDPSLQKTPGLLPLKWTMDLKRSQTLTHRRKST</sequence>
<dbReference type="EMBL" id="JP016310">
    <property type="protein sequence ID" value="AES04908.1"/>
    <property type="molecule type" value="mRNA"/>
</dbReference>
<feature type="non-terminal residue" evidence="1">
    <location>
        <position position="1"/>
    </location>
</feature>
<dbReference type="PANTHER" id="PTHR31853">
    <property type="entry name" value="PSORIASIS SUSCEPTIBILITY 1 CANDIDATE GENE 2 PROTEIN"/>
    <property type="match status" value="1"/>
</dbReference>
<organism evidence="1">
    <name type="scientific">Mustela putorius furo</name>
    <name type="common">European domestic ferret</name>
    <name type="synonym">Mustela furo</name>
    <dbReference type="NCBI Taxonomy" id="9669"/>
    <lineage>
        <taxon>Eukaryota</taxon>
        <taxon>Metazoa</taxon>
        <taxon>Chordata</taxon>
        <taxon>Craniata</taxon>
        <taxon>Vertebrata</taxon>
        <taxon>Euteleostomi</taxon>
        <taxon>Mammalia</taxon>
        <taxon>Eutheria</taxon>
        <taxon>Laurasiatheria</taxon>
        <taxon>Carnivora</taxon>
        <taxon>Caniformia</taxon>
        <taxon>Musteloidea</taxon>
        <taxon>Mustelidae</taxon>
        <taxon>Mustelinae</taxon>
        <taxon>Mustela</taxon>
    </lineage>
</organism>
<dbReference type="PANTHER" id="PTHR31853:SF1">
    <property type="entry name" value="PSORIASIS SUSCEPTIBILITY 1 CANDIDATE GENE 2 PROTEIN"/>
    <property type="match status" value="1"/>
</dbReference>
<proteinExistence type="evidence at transcript level"/>
<protein>
    <submittedName>
        <fullName evidence="1">Psoriasis susceptibility 1 candidate 2</fullName>
    </submittedName>
</protein>
<feature type="non-terminal residue" evidence="1">
    <location>
        <position position="134"/>
    </location>
</feature>